<comment type="caution">
    <text evidence="2">The sequence shown here is derived from an EMBL/GenBank/DDBJ whole genome shotgun (WGS) entry which is preliminary data.</text>
</comment>
<keyword evidence="3" id="KW-1185">Reference proteome</keyword>
<organism evidence="2 3">
    <name type="scientific">Diatrype stigma</name>
    <dbReference type="NCBI Taxonomy" id="117547"/>
    <lineage>
        <taxon>Eukaryota</taxon>
        <taxon>Fungi</taxon>
        <taxon>Dikarya</taxon>
        <taxon>Ascomycota</taxon>
        <taxon>Pezizomycotina</taxon>
        <taxon>Sordariomycetes</taxon>
        <taxon>Xylariomycetidae</taxon>
        <taxon>Xylariales</taxon>
        <taxon>Diatrypaceae</taxon>
        <taxon>Diatrype</taxon>
    </lineage>
</organism>
<protein>
    <submittedName>
        <fullName evidence="2">Uncharacterized protein</fullName>
    </submittedName>
</protein>
<sequence length="295" mass="33443">MAGPSSSLLWTLILLVTAIILALIVLAQILSTYTIGYLAAPREIAVFVDAIEFSIQENESYDRDVVRVQRLDDKIRLGRLLREIQRGGDDLREELNRLLIHEGGTALRTSARIMWASHRKMLEDRVRRLDLLRTRFLVVYMGIIAATVTDREKEKVAMARMAPLDVEKTTLQHYPYQQHQHQHQQHDAHRPKLPKGMLDSLKKKHSLTKIKTQPMGHTEKTGTPHRSGWAGVVQELQRSPILARRHASIEQAMAMKTPLNTPVKSPPMSPPLSPLQEPLCDSPLLMTPSPKPLDL</sequence>
<dbReference type="EMBL" id="JAKJXP020000062">
    <property type="protein sequence ID" value="KAK7750519.1"/>
    <property type="molecule type" value="Genomic_DNA"/>
</dbReference>
<feature type="region of interest" description="Disordered" evidence="1">
    <location>
        <begin position="259"/>
        <end position="295"/>
    </location>
</feature>
<evidence type="ECO:0000313" key="2">
    <source>
        <dbReference type="EMBL" id="KAK7750519.1"/>
    </source>
</evidence>
<gene>
    <name evidence="2" type="ORF">SLS62_007495</name>
</gene>
<name>A0AAN9UL69_9PEZI</name>
<proteinExistence type="predicted"/>
<accession>A0AAN9UL69</accession>
<evidence type="ECO:0000256" key="1">
    <source>
        <dbReference type="SAM" id="MobiDB-lite"/>
    </source>
</evidence>
<dbReference type="AlphaFoldDB" id="A0AAN9UL69"/>
<feature type="compositionally biased region" description="Pro residues" evidence="1">
    <location>
        <begin position="264"/>
        <end position="273"/>
    </location>
</feature>
<reference evidence="2 3" key="1">
    <citation type="submission" date="2024-02" db="EMBL/GenBank/DDBJ databases">
        <title>De novo assembly and annotation of 12 fungi associated with fruit tree decline syndrome in Ontario, Canada.</title>
        <authorList>
            <person name="Sulman M."/>
            <person name="Ellouze W."/>
            <person name="Ilyukhin E."/>
        </authorList>
    </citation>
    <scope>NUCLEOTIDE SEQUENCE [LARGE SCALE GENOMIC DNA]</scope>
    <source>
        <strain evidence="2 3">M11/M66-122</strain>
    </source>
</reference>
<dbReference type="Proteomes" id="UP001320420">
    <property type="component" value="Unassembled WGS sequence"/>
</dbReference>
<evidence type="ECO:0000313" key="3">
    <source>
        <dbReference type="Proteomes" id="UP001320420"/>
    </source>
</evidence>